<evidence type="ECO:0000313" key="3">
    <source>
        <dbReference type="Proteomes" id="UP000681720"/>
    </source>
</evidence>
<evidence type="ECO:0000313" key="2">
    <source>
        <dbReference type="EMBL" id="CAF5032433.1"/>
    </source>
</evidence>
<organism evidence="2 3">
    <name type="scientific">Rotaria magnacalcarata</name>
    <dbReference type="NCBI Taxonomy" id="392030"/>
    <lineage>
        <taxon>Eukaryota</taxon>
        <taxon>Metazoa</taxon>
        <taxon>Spiralia</taxon>
        <taxon>Gnathifera</taxon>
        <taxon>Rotifera</taxon>
        <taxon>Eurotatoria</taxon>
        <taxon>Bdelloidea</taxon>
        <taxon>Philodinida</taxon>
        <taxon>Philodinidae</taxon>
        <taxon>Rotaria</taxon>
    </lineage>
</organism>
<keyword evidence="1" id="KW-1133">Transmembrane helix</keyword>
<reference evidence="2" key="1">
    <citation type="submission" date="2021-02" db="EMBL/GenBank/DDBJ databases">
        <authorList>
            <person name="Nowell W R."/>
        </authorList>
    </citation>
    <scope>NUCLEOTIDE SEQUENCE</scope>
</reference>
<dbReference type="EMBL" id="CAJOBJ010220660">
    <property type="protein sequence ID" value="CAF5032433.1"/>
    <property type="molecule type" value="Genomic_DNA"/>
</dbReference>
<protein>
    <submittedName>
        <fullName evidence="2">Uncharacterized protein</fullName>
    </submittedName>
</protein>
<feature type="transmembrane region" description="Helical" evidence="1">
    <location>
        <begin position="12"/>
        <end position="33"/>
    </location>
</feature>
<accession>A0A8S3DTY4</accession>
<evidence type="ECO:0000256" key="1">
    <source>
        <dbReference type="SAM" id="Phobius"/>
    </source>
</evidence>
<gene>
    <name evidence="2" type="ORF">GIL414_LOCUS58972</name>
</gene>
<dbReference type="Proteomes" id="UP000681720">
    <property type="component" value="Unassembled WGS sequence"/>
</dbReference>
<name>A0A8S3DTY4_9BILA</name>
<keyword evidence="1" id="KW-0472">Membrane</keyword>
<keyword evidence="1" id="KW-0812">Transmembrane</keyword>
<dbReference type="AlphaFoldDB" id="A0A8S3DTY4"/>
<comment type="caution">
    <text evidence="2">The sequence shown here is derived from an EMBL/GenBank/DDBJ whole genome shotgun (WGS) entry which is preliminary data.</text>
</comment>
<sequence length="58" mass="6291">MSTATIRVFSSFLIYVFHSGFYGIFQLGTASPLPPPPPPPPPPPQPCYCRPCTHDTGT</sequence>
<proteinExistence type="predicted"/>
<feature type="non-terminal residue" evidence="2">
    <location>
        <position position="1"/>
    </location>
</feature>